<gene>
    <name evidence="1" type="ORF">EJB05_19396</name>
</gene>
<comment type="caution">
    <text evidence="1">The sequence shown here is derived from an EMBL/GenBank/DDBJ whole genome shotgun (WGS) entry which is preliminary data.</text>
</comment>
<name>A0A5J9UWD2_9POAL</name>
<dbReference type="InterPro" id="IPR012871">
    <property type="entry name" value="DUF1668_ORYSA"/>
</dbReference>
<evidence type="ECO:0000313" key="1">
    <source>
        <dbReference type="EMBL" id="TVU27895.1"/>
    </source>
</evidence>
<dbReference type="Proteomes" id="UP000324897">
    <property type="component" value="Chromosome 1"/>
</dbReference>
<feature type="non-terminal residue" evidence="1">
    <location>
        <position position="1"/>
    </location>
</feature>
<reference evidence="1 2" key="1">
    <citation type="journal article" date="2019" name="Sci. Rep.">
        <title>A high-quality genome of Eragrostis curvula grass provides insights into Poaceae evolution and supports new strategies to enhance forage quality.</title>
        <authorList>
            <person name="Carballo J."/>
            <person name="Santos B.A.C.M."/>
            <person name="Zappacosta D."/>
            <person name="Garbus I."/>
            <person name="Selva J.P."/>
            <person name="Gallo C.A."/>
            <person name="Diaz A."/>
            <person name="Albertini E."/>
            <person name="Caccamo M."/>
            <person name="Echenique V."/>
        </authorList>
    </citation>
    <scope>NUCLEOTIDE SEQUENCE [LARGE SCALE GENOMIC DNA]</scope>
    <source>
        <strain evidence="2">cv. Victoria</strain>
        <tissue evidence="1">Leaf</tissue>
    </source>
</reference>
<dbReference type="Pfam" id="PF07893">
    <property type="entry name" value="DUF1668"/>
    <property type="match status" value="1"/>
</dbReference>
<dbReference type="Gramene" id="TVU27895">
    <property type="protein sequence ID" value="TVU27895"/>
    <property type="gene ID" value="EJB05_19396"/>
</dbReference>
<protein>
    <submittedName>
        <fullName evidence="1">Uncharacterized protein</fullName>
    </submittedName>
</protein>
<dbReference type="EMBL" id="RWGY01000011">
    <property type="protein sequence ID" value="TVU27895.1"/>
    <property type="molecule type" value="Genomic_DNA"/>
</dbReference>
<keyword evidence="2" id="KW-1185">Reference proteome</keyword>
<proteinExistence type="predicted"/>
<evidence type="ECO:0000313" key="2">
    <source>
        <dbReference type="Proteomes" id="UP000324897"/>
    </source>
</evidence>
<accession>A0A5J9UWD2</accession>
<sequence>MRPPSWKLGEDKLFRNEPERHLGAKLVYMGNSRFCLVEFMFHKDDEHLLRRDPKEAGRRRVLHVTAFGLKYSEEGQLRTTLRRARSCKTYSKQPPDYGYGMSVEPVAFWL</sequence>
<dbReference type="OrthoDB" id="659944at2759"/>
<organism evidence="1 2">
    <name type="scientific">Eragrostis curvula</name>
    <name type="common">weeping love grass</name>
    <dbReference type="NCBI Taxonomy" id="38414"/>
    <lineage>
        <taxon>Eukaryota</taxon>
        <taxon>Viridiplantae</taxon>
        <taxon>Streptophyta</taxon>
        <taxon>Embryophyta</taxon>
        <taxon>Tracheophyta</taxon>
        <taxon>Spermatophyta</taxon>
        <taxon>Magnoliopsida</taxon>
        <taxon>Liliopsida</taxon>
        <taxon>Poales</taxon>
        <taxon>Poaceae</taxon>
        <taxon>PACMAD clade</taxon>
        <taxon>Chloridoideae</taxon>
        <taxon>Eragrostideae</taxon>
        <taxon>Eragrostidinae</taxon>
        <taxon>Eragrostis</taxon>
    </lineage>
</organism>
<dbReference type="AlphaFoldDB" id="A0A5J9UWD2"/>